<evidence type="ECO:0000256" key="3">
    <source>
        <dbReference type="ARBA" id="ARBA00022989"/>
    </source>
</evidence>
<reference evidence="6 7" key="1">
    <citation type="submission" date="2014-06" db="EMBL/GenBank/DDBJ databases">
        <authorList>
            <person name="Swart Estienne"/>
        </authorList>
    </citation>
    <scope>NUCLEOTIDE SEQUENCE [LARGE SCALE GENOMIC DNA]</scope>
    <source>
        <strain evidence="6 7">130c</strain>
    </source>
</reference>
<dbReference type="OMA" id="QEICENG"/>
<feature type="transmembrane region" description="Helical" evidence="5">
    <location>
        <begin position="505"/>
        <end position="523"/>
    </location>
</feature>
<feature type="transmembrane region" description="Helical" evidence="5">
    <location>
        <begin position="474"/>
        <end position="493"/>
    </location>
</feature>
<gene>
    <name evidence="6" type="primary">Contig19551.g20726</name>
    <name evidence="6" type="ORF">STYLEM_11934</name>
</gene>
<dbReference type="InterPro" id="IPR011701">
    <property type="entry name" value="MFS"/>
</dbReference>
<dbReference type="SUPFAM" id="SSF103473">
    <property type="entry name" value="MFS general substrate transporter"/>
    <property type="match status" value="1"/>
</dbReference>
<dbReference type="GO" id="GO:0022857">
    <property type="term" value="F:transmembrane transporter activity"/>
    <property type="evidence" value="ECO:0007669"/>
    <property type="project" value="InterPro"/>
</dbReference>
<comment type="subcellular location">
    <subcellularLocation>
        <location evidence="1">Membrane</location>
        <topology evidence="1">Multi-pass membrane protein</topology>
    </subcellularLocation>
</comment>
<feature type="transmembrane region" description="Helical" evidence="5">
    <location>
        <begin position="417"/>
        <end position="435"/>
    </location>
</feature>
<evidence type="ECO:0000313" key="7">
    <source>
        <dbReference type="Proteomes" id="UP000039865"/>
    </source>
</evidence>
<dbReference type="InterPro" id="IPR036259">
    <property type="entry name" value="MFS_trans_sf"/>
</dbReference>
<feature type="transmembrane region" description="Helical" evidence="5">
    <location>
        <begin position="388"/>
        <end position="405"/>
    </location>
</feature>
<dbReference type="GO" id="GO:0016020">
    <property type="term" value="C:membrane"/>
    <property type="evidence" value="ECO:0007669"/>
    <property type="project" value="UniProtKB-SubCell"/>
</dbReference>
<keyword evidence="4 5" id="KW-0472">Membrane</keyword>
<dbReference type="EMBL" id="CCKQ01011347">
    <property type="protein sequence ID" value="CDW82898.1"/>
    <property type="molecule type" value="Genomic_DNA"/>
</dbReference>
<feature type="transmembrane region" description="Helical" evidence="5">
    <location>
        <begin position="357"/>
        <end position="381"/>
    </location>
</feature>
<accession>A0A078APR1</accession>
<dbReference type="InParanoid" id="A0A078APR1"/>
<evidence type="ECO:0000256" key="4">
    <source>
        <dbReference type="ARBA" id="ARBA00023136"/>
    </source>
</evidence>
<feature type="transmembrane region" description="Helical" evidence="5">
    <location>
        <begin position="442"/>
        <end position="462"/>
    </location>
</feature>
<feature type="transmembrane region" description="Helical" evidence="5">
    <location>
        <begin position="135"/>
        <end position="155"/>
    </location>
</feature>
<evidence type="ECO:0000256" key="1">
    <source>
        <dbReference type="ARBA" id="ARBA00004141"/>
    </source>
</evidence>
<proteinExistence type="predicted"/>
<evidence type="ECO:0000256" key="5">
    <source>
        <dbReference type="SAM" id="Phobius"/>
    </source>
</evidence>
<dbReference type="PANTHER" id="PTHR24064">
    <property type="entry name" value="SOLUTE CARRIER FAMILY 22 MEMBER"/>
    <property type="match status" value="1"/>
</dbReference>
<protein>
    <submittedName>
        <fullName evidence="6">Organic cation</fullName>
    </submittedName>
</protein>
<dbReference type="Gene3D" id="1.20.1250.20">
    <property type="entry name" value="MFS general substrate transporter like domains"/>
    <property type="match status" value="1"/>
</dbReference>
<feature type="transmembrane region" description="Helical" evidence="5">
    <location>
        <begin position="222"/>
        <end position="246"/>
    </location>
</feature>
<keyword evidence="2 5" id="KW-0812">Transmembrane</keyword>
<dbReference type="OrthoDB" id="5296287at2759"/>
<organism evidence="6 7">
    <name type="scientific">Stylonychia lemnae</name>
    <name type="common">Ciliate</name>
    <dbReference type="NCBI Taxonomy" id="5949"/>
    <lineage>
        <taxon>Eukaryota</taxon>
        <taxon>Sar</taxon>
        <taxon>Alveolata</taxon>
        <taxon>Ciliophora</taxon>
        <taxon>Intramacronucleata</taxon>
        <taxon>Spirotrichea</taxon>
        <taxon>Stichotrichia</taxon>
        <taxon>Sporadotrichida</taxon>
        <taxon>Oxytrichidae</taxon>
        <taxon>Stylonychinae</taxon>
        <taxon>Stylonychia</taxon>
    </lineage>
</organism>
<dbReference type="AlphaFoldDB" id="A0A078APR1"/>
<evidence type="ECO:0000313" key="6">
    <source>
        <dbReference type="EMBL" id="CDW82898.1"/>
    </source>
</evidence>
<feature type="transmembrane region" description="Helical" evidence="5">
    <location>
        <begin position="253"/>
        <end position="273"/>
    </location>
</feature>
<dbReference type="Pfam" id="PF07690">
    <property type="entry name" value="MFS_1"/>
    <property type="match status" value="1"/>
</dbReference>
<dbReference type="Proteomes" id="UP000039865">
    <property type="component" value="Unassembled WGS sequence"/>
</dbReference>
<feature type="transmembrane region" description="Helical" evidence="5">
    <location>
        <begin position="54"/>
        <end position="74"/>
    </location>
</feature>
<name>A0A078APR1_STYLE</name>
<sequence length="536" mass="61520">MDQKLETELVAKNQTEQSEPIIKQDAYEKLIIGSKSNIDANSIIEALPFGKFQYIFGVSIFIHYCTAAIVTYNYGYLLMYPSYQCEFNNEWQTCTRQQMCEQRQNPTFNWKIDEGNNRSLNNWVQKFNLHCSDSYIIGLFGSIDFLGQLIASFIFPPLSDKYGRRIIVVSGMVLQMLIILGMFFISNYLTMYLVIFILGMTFTNKNFVTYSHLMEFMGKRASFLTGLIFFCDSLIFIITPLIILNVSKNMNAIVGLALFSSILVLVLTFMNVFPESIIYNLSVGNYSSVIQDTKKICLINKSTESQQKRVLDLIDSYIYHKKFDQESQRFMNDIAIGEIQDQNVKILKLLLTTQNTIYNMTMMTFCWIASSATFFLMNFYIKYIPGDIYTISMIMGFSCIGYLISDFISLKYDVVRSLNMAYGIVSIIVFIILMVDAQRIHILVYSLLFFLLKTFVCMSYSSTVSHILLLDSRILATSYALCGSFSRLVNLLVPMIAEAENKSFPLKFLLFINLAAFIASFLIRRSTKLESSSSFK</sequence>
<evidence type="ECO:0000256" key="2">
    <source>
        <dbReference type="ARBA" id="ARBA00022692"/>
    </source>
</evidence>
<keyword evidence="7" id="KW-1185">Reference proteome</keyword>
<keyword evidence="3 5" id="KW-1133">Transmembrane helix</keyword>